<dbReference type="Proteomes" id="UP000603434">
    <property type="component" value="Unassembled WGS sequence"/>
</dbReference>
<gene>
    <name evidence="1" type="ORF">H8E23_18225</name>
</gene>
<dbReference type="AlphaFoldDB" id="A0A8J6TKC8"/>
<evidence type="ECO:0000313" key="2">
    <source>
        <dbReference type="Proteomes" id="UP000603434"/>
    </source>
</evidence>
<organism evidence="1 2">
    <name type="scientific">Candidatus Desulfatibia profunda</name>
    <dbReference type="NCBI Taxonomy" id="2841695"/>
    <lineage>
        <taxon>Bacteria</taxon>
        <taxon>Pseudomonadati</taxon>
        <taxon>Thermodesulfobacteriota</taxon>
        <taxon>Desulfobacteria</taxon>
        <taxon>Desulfobacterales</taxon>
        <taxon>Desulfobacterales incertae sedis</taxon>
        <taxon>Candidatus Desulfatibia</taxon>
    </lineage>
</organism>
<reference evidence="1 2" key="1">
    <citation type="submission" date="2020-08" db="EMBL/GenBank/DDBJ databases">
        <title>Bridging the membrane lipid divide: bacteria of the FCB group superphylum have the potential to synthesize archaeal ether lipids.</title>
        <authorList>
            <person name="Villanueva L."/>
            <person name="Von Meijenfeldt F.A.B."/>
            <person name="Westbye A.B."/>
            <person name="Yadav S."/>
            <person name="Hopmans E.C."/>
            <person name="Dutilh B.E."/>
            <person name="Sinninghe Damste J.S."/>
        </authorList>
    </citation>
    <scope>NUCLEOTIDE SEQUENCE [LARGE SCALE GENOMIC DNA]</scope>
    <source>
        <strain evidence="1">NIOZ-UU30</strain>
    </source>
</reference>
<accession>A0A8J6TKC8</accession>
<proteinExistence type="predicted"/>
<comment type="caution">
    <text evidence="1">The sequence shown here is derived from an EMBL/GenBank/DDBJ whole genome shotgun (WGS) entry which is preliminary data.</text>
</comment>
<name>A0A8J6TKC8_9BACT</name>
<protein>
    <submittedName>
        <fullName evidence="1">Uncharacterized protein</fullName>
    </submittedName>
</protein>
<dbReference type="EMBL" id="JACNJH010000289">
    <property type="protein sequence ID" value="MBC8363322.1"/>
    <property type="molecule type" value="Genomic_DNA"/>
</dbReference>
<evidence type="ECO:0000313" key="1">
    <source>
        <dbReference type="EMBL" id="MBC8363322.1"/>
    </source>
</evidence>
<sequence>MSTLSTELRNKLERTIVQAREVAEAGAKAALEALAVHHHVCVRSVVGLS</sequence>